<protein>
    <submittedName>
        <fullName evidence="2">ROK family protein</fullName>
    </submittedName>
</protein>
<dbReference type="SUPFAM" id="SSF53067">
    <property type="entry name" value="Actin-like ATPase domain"/>
    <property type="match status" value="1"/>
</dbReference>
<dbReference type="PANTHER" id="PTHR18964:SF149">
    <property type="entry name" value="BIFUNCTIONAL UDP-N-ACETYLGLUCOSAMINE 2-EPIMERASE_N-ACETYLMANNOSAMINE KINASE"/>
    <property type="match status" value="1"/>
</dbReference>
<comment type="caution">
    <text evidence="2">The sequence shown here is derived from an EMBL/GenBank/DDBJ whole genome shotgun (WGS) entry which is preliminary data.</text>
</comment>
<dbReference type="InterPro" id="IPR000600">
    <property type="entry name" value="ROK"/>
</dbReference>
<dbReference type="PANTHER" id="PTHR18964">
    <property type="entry name" value="ROK (REPRESSOR, ORF, KINASE) FAMILY"/>
    <property type="match status" value="1"/>
</dbReference>
<dbReference type="Gene3D" id="3.30.420.40">
    <property type="match status" value="2"/>
</dbReference>
<accession>A0A7C4LJ58</accession>
<organism evidence="2">
    <name type="scientific">Schlesneria paludicola</name>
    <dbReference type="NCBI Taxonomy" id="360056"/>
    <lineage>
        <taxon>Bacteria</taxon>
        <taxon>Pseudomonadati</taxon>
        <taxon>Planctomycetota</taxon>
        <taxon>Planctomycetia</taxon>
        <taxon>Planctomycetales</taxon>
        <taxon>Planctomycetaceae</taxon>
        <taxon>Schlesneria</taxon>
    </lineage>
</organism>
<evidence type="ECO:0000256" key="1">
    <source>
        <dbReference type="ARBA" id="ARBA00006479"/>
    </source>
</evidence>
<gene>
    <name evidence="2" type="ORF">ENS64_03475</name>
</gene>
<reference evidence="2" key="1">
    <citation type="journal article" date="2020" name="mSystems">
        <title>Genome- and Community-Level Interaction Insights into Carbon Utilization and Element Cycling Functions of Hydrothermarchaeota in Hydrothermal Sediment.</title>
        <authorList>
            <person name="Zhou Z."/>
            <person name="Liu Y."/>
            <person name="Xu W."/>
            <person name="Pan J."/>
            <person name="Luo Z.H."/>
            <person name="Li M."/>
        </authorList>
    </citation>
    <scope>NUCLEOTIDE SEQUENCE [LARGE SCALE GENOMIC DNA]</scope>
    <source>
        <strain evidence="2">SpSt-508</strain>
    </source>
</reference>
<sequence length="318" mass="33088">MQYLGIEIGGTKLQLGVGPGDGQTFTEFVRLDVDRGRGAAGILEQIQRAGQALVARHAVQRVGYGFGGPVFGARGVVQKSHQVSGWDDFPLVEWTVANLGVPARLGNDCDVAALAEACYGAGASSRCVFYVTVGTGIGGGLVIERKIHGTDRPAAAEIGHLRPGLAASSPDQTVEAIAAGPGIETRLQRVLNASAEQQPLPPEVAALLAEIGGEETYLTARQIAEHARGGNRLAREVYREATEVLGWAIAQAITLLAPDVVIVGGGVSLAGETLFFEPLRAAVARYVFPPLLGHYRLVPAQLGESVVVHGALALAAAP</sequence>
<dbReference type="InterPro" id="IPR043129">
    <property type="entry name" value="ATPase_NBD"/>
</dbReference>
<comment type="similarity">
    <text evidence="1">Belongs to the ROK (NagC/XylR) family.</text>
</comment>
<dbReference type="CDD" id="cd23763">
    <property type="entry name" value="ASKHA_ATPase_ROK"/>
    <property type="match status" value="1"/>
</dbReference>
<proteinExistence type="inferred from homology"/>
<dbReference type="EMBL" id="DSVQ01000006">
    <property type="protein sequence ID" value="HGT38312.1"/>
    <property type="molecule type" value="Genomic_DNA"/>
</dbReference>
<evidence type="ECO:0000313" key="2">
    <source>
        <dbReference type="EMBL" id="HGT38312.1"/>
    </source>
</evidence>
<dbReference type="Pfam" id="PF00480">
    <property type="entry name" value="ROK"/>
    <property type="match status" value="1"/>
</dbReference>
<name>A0A7C4LJ58_9PLAN</name>
<dbReference type="AlphaFoldDB" id="A0A7C4LJ58"/>